<evidence type="ECO:0000256" key="6">
    <source>
        <dbReference type="ARBA" id="ARBA00012384"/>
    </source>
</evidence>
<evidence type="ECO:0000256" key="8">
    <source>
        <dbReference type="ARBA" id="ARBA00022679"/>
    </source>
</evidence>
<comment type="catalytic activity">
    <reaction evidence="1 15">
        <text>alpha-D-galactose 1-phosphate + UDP-alpha-D-glucose = alpha-D-glucose 1-phosphate + UDP-alpha-D-galactose</text>
        <dbReference type="Rhea" id="RHEA:13989"/>
        <dbReference type="ChEBI" id="CHEBI:58336"/>
        <dbReference type="ChEBI" id="CHEBI:58601"/>
        <dbReference type="ChEBI" id="CHEBI:58885"/>
        <dbReference type="ChEBI" id="CHEBI:66914"/>
        <dbReference type="EC" id="2.7.7.12"/>
    </reaction>
</comment>
<evidence type="ECO:0000313" key="17">
    <source>
        <dbReference type="EMBL" id="EED20685.1"/>
    </source>
</evidence>
<dbReference type="eggNOG" id="KOG2958">
    <property type="taxonomic scope" value="Eukaryota"/>
</dbReference>
<dbReference type="eggNOG" id="KOG1262">
    <property type="taxonomic scope" value="Eukaryota"/>
</dbReference>
<dbReference type="InterPro" id="IPR006094">
    <property type="entry name" value="Oxid_FAD_bind_N"/>
</dbReference>
<comment type="similarity">
    <text evidence="4 15">Belongs to the galactose-1-phosphate uridylyltransferase type 1 family.</text>
</comment>
<keyword evidence="13 15" id="KW-0299">Galactose metabolism</keyword>
<dbReference type="PhylomeDB" id="B8M3U2"/>
<evidence type="ECO:0000313" key="18">
    <source>
        <dbReference type="Proteomes" id="UP000001745"/>
    </source>
</evidence>
<evidence type="ECO:0000256" key="2">
    <source>
        <dbReference type="ARBA" id="ARBA00001947"/>
    </source>
</evidence>
<dbReference type="InterPro" id="IPR001937">
    <property type="entry name" value="GalP_UDPtransf1"/>
</dbReference>
<keyword evidence="11" id="KW-0862">Zinc</keyword>
<feature type="domain" description="FAD-binding PCMH-type" evidence="16">
    <location>
        <begin position="1"/>
        <end position="167"/>
    </location>
</feature>
<dbReference type="Gene3D" id="3.30.465.10">
    <property type="match status" value="1"/>
</dbReference>
<sequence>MGRHEEIVKEISRVVSQFHKLNQPYRIFHGSTNSTRPRPGSKQNFVDISALNNVLRVDRGTKTAAVEPNVPMDRLVEATLKHGLVPPVVMEFPGITAGGGYAGTSGESSSFRHGFFDRTINSVEMVLANGEVVKTSTAEKQDLFRGAAGAVGSLGITTLIELNLVEAKKFVKVTYERAPSIKAAIEALERDSADPKTAPFEYIDGIQFSPDHGVVIKGELTDELPASTKPQTFSNPWDPWFYLHVQEITETQQVVTEYVPLAEYLFRYDRGGFWVGASAFKYFRFVPFNKFTRWFLDDFLHTRMLYKALHASGESSRYIVQDLALPYETAEEFIDYTTKTFDIWPLWYCPLKQSPTPTMHPHNTQTKYTGRLLNIGLWGFGPSNSAEFIAKNRDLEHKLNDLGGMKWLYAHTYYPENEFWKRFDREWYEKLREKYSATGLPSVWHKVKVVTASDKNTDKSWLQNLVGYWPIGGFWGIWKSIASKEYLKHRNATWRVSAQLPRNLCPNVGVIGLRLSRFIMVESVLDDISHRRFNPLRGSNILVSPHRTKRPWQGQEESPSKTTLPAYDPKCYLCPGNTRAQGDVNPQYKNTFAFVNDYSAVKEDQADYKPEEKGAESFFLRAEPVVGKCYVLTFSAAHNQTLADLSAAEIVPVIDAWTEIYTSHLSPKNPLAAVAAATHLPPNAPTASLTTPKSQYRYMQIFENKGAAMGCSNPHPHGQVWTTSSLPDEPAIELEQLKKYRAEHGGKHLLGDYVALEIQKQERIVFENDGFVVLCPWWATWPFETMIISKTHKRALVDLNADEKAQLAEALAEITRRYDNLFETHFPYSMGIHQAPLEGTDEEIGASWLHLHFYPPLLRSATVRKFLVGYEMMAEPQRDITPEQATTRLRACGGELYRKRL</sequence>
<evidence type="ECO:0000256" key="5">
    <source>
        <dbReference type="ARBA" id="ARBA00011738"/>
    </source>
</evidence>
<dbReference type="Gene3D" id="3.30.428.10">
    <property type="entry name" value="HIT-like"/>
    <property type="match status" value="2"/>
</dbReference>
<evidence type="ECO:0000256" key="7">
    <source>
        <dbReference type="ARBA" id="ARBA00016340"/>
    </source>
</evidence>
<dbReference type="CDD" id="cd00608">
    <property type="entry name" value="GalT"/>
    <property type="match status" value="1"/>
</dbReference>
<keyword evidence="12" id="KW-0408">Iron</keyword>
<keyword evidence="18" id="KW-1185">Reference proteome</keyword>
<comment type="subunit">
    <text evidence="5">Homodimer.</text>
</comment>
<dbReference type="InterPro" id="IPR036265">
    <property type="entry name" value="HIT-like_sf"/>
</dbReference>
<evidence type="ECO:0000256" key="1">
    <source>
        <dbReference type="ARBA" id="ARBA00001107"/>
    </source>
</evidence>
<dbReference type="GeneID" id="8107932"/>
<dbReference type="GO" id="GO:0005737">
    <property type="term" value="C:cytoplasm"/>
    <property type="evidence" value="ECO:0007669"/>
    <property type="project" value="TreeGrafter"/>
</dbReference>
<dbReference type="AlphaFoldDB" id="B8M3U2"/>
<dbReference type="OrthoDB" id="415825at2759"/>
<dbReference type="GO" id="GO:0008270">
    <property type="term" value="F:zinc ion binding"/>
    <property type="evidence" value="ECO:0007669"/>
    <property type="project" value="InterPro"/>
</dbReference>
<evidence type="ECO:0000256" key="4">
    <source>
        <dbReference type="ARBA" id="ARBA00010951"/>
    </source>
</evidence>
<evidence type="ECO:0000256" key="12">
    <source>
        <dbReference type="ARBA" id="ARBA00023004"/>
    </source>
</evidence>
<evidence type="ECO:0000256" key="15">
    <source>
        <dbReference type="RuleBase" id="RU000506"/>
    </source>
</evidence>
<keyword evidence="10 15" id="KW-0479">Metal-binding</keyword>
<dbReference type="InterPro" id="IPR016166">
    <property type="entry name" value="FAD-bd_PCMH"/>
</dbReference>
<dbReference type="RefSeq" id="XP_002481119.1">
    <property type="nucleotide sequence ID" value="XM_002481074.1"/>
</dbReference>
<dbReference type="UniPathway" id="UPA00214"/>
<dbReference type="InterPro" id="IPR016169">
    <property type="entry name" value="FAD-bd_PCMH_sub2"/>
</dbReference>
<dbReference type="PANTHER" id="PTHR11943">
    <property type="entry name" value="GALACTOSE-1-PHOSPHATE URIDYLYLTRANSFERASE"/>
    <property type="match status" value="1"/>
</dbReference>
<dbReference type="HOGENOM" id="CLU_321634_0_0_1"/>
<dbReference type="SUPFAM" id="SSF56176">
    <property type="entry name" value="FAD-binding/transporter-associated domain-like"/>
    <property type="match status" value="1"/>
</dbReference>
<dbReference type="PROSITE" id="PS00117">
    <property type="entry name" value="GAL_P_UDP_TRANSF_I"/>
    <property type="match status" value="1"/>
</dbReference>
<dbReference type="PANTHER" id="PTHR11943:SF1">
    <property type="entry name" value="GALACTOSE-1-PHOSPHATE URIDYLYLTRANSFERASE"/>
    <property type="match status" value="1"/>
</dbReference>
<accession>B8M3U2</accession>
<dbReference type="FunFam" id="3.30.465.10:FF:000031">
    <property type="entry name" value="FAD binding domain protein"/>
    <property type="match status" value="1"/>
</dbReference>
<dbReference type="InterPro" id="IPR019779">
    <property type="entry name" value="GalP_UDPtransf1_His-AS"/>
</dbReference>
<name>B8M3U2_TALSN</name>
<dbReference type="FunFam" id="3.30.428.10:FF:000001">
    <property type="entry name" value="Galactose-1-phosphate uridylyltransferase"/>
    <property type="match status" value="1"/>
</dbReference>
<dbReference type="InterPro" id="IPR036318">
    <property type="entry name" value="FAD-bd_PCMH-like_sf"/>
</dbReference>
<reference evidence="18" key="1">
    <citation type="journal article" date="2015" name="Genome Announc.">
        <title>Genome sequence of the AIDS-associated pathogen Penicillium marneffei (ATCC18224) and its near taxonomic relative Talaromyces stipitatus (ATCC10500).</title>
        <authorList>
            <person name="Nierman W.C."/>
            <person name="Fedorova-Abrams N.D."/>
            <person name="Andrianopoulos A."/>
        </authorList>
    </citation>
    <scope>NUCLEOTIDE SEQUENCE [LARGE SCALE GENOMIC DNA]</scope>
    <source>
        <strain evidence="18">ATCC 10500 / CBS 375.48 / QM 6759 / NRRL 1006</strain>
    </source>
</reference>
<dbReference type="InterPro" id="IPR005849">
    <property type="entry name" value="GalP_Utransf_N"/>
</dbReference>
<dbReference type="NCBIfam" id="TIGR00209">
    <property type="entry name" value="galT_1"/>
    <property type="match status" value="1"/>
</dbReference>
<dbReference type="GO" id="GO:0033499">
    <property type="term" value="P:galactose catabolic process via UDP-galactose, Leloir pathway"/>
    <property type="evidence" value="ECO:0007669"/>
    <property type="project" value="TreeGrafter"/>
</dbReference>
<dbReference type="GO" id="GO:0008108">
    <property type="term" value="F:UDP-glucose:hexose-1-phosphate uridylyltransferase activity"/>
    <property type="evidence" value="ECO:0007669"/>
    <property type="project" value="UniProtKB-EC"/>
</dbReference>
<dbReference type="InterPro" id="IPR005850">
    <property type="entry name" value="GalP_Utransf_C"/>
</dbReference>
<evidence type="ECO:0000256" key="10">
    <source>
        <dbReference type="ARBA" id="ARBA00022723"/>
    </source>
</evidence>
<dbReference type="VEuPathDB" id="FungiDB:TSTA_038900"/>
<dbReference type="Proteomes" id="UP000001745">
    <property type="component" value="Unassembled WGS sequence"/>
</dbReference>
<evidence type="ECO:0000256" key="14">
    <source>
        <dbReference type="ARBA" id="ARBA00023277"/>
    </source>
</evidence>
<evidence type="ECO:0000256" key="13">
    <source>
        <dbReference type="ARBA" id="ARBA00023144"/>
    </source>
</evidence>
<evidence type="ECO:0000259" key="16">
    <source>
        <dbReference type="PROSITE" id="PS51387"/>
    </source>
</evidence>
<keyword evidence="8 15" id="KW-0808">Transferase</keyword>
<evidence type="ECO:0000256" key="9">
    <source>
        <dbReference type="ARBA" id="ARBA00022695"/>
    </source>
</evidence>
<protein>
    <recommendedName>
        <fullName evidence="7 15">Galactose-1-phosphate uridylyltransferase</fullName>
        <ecNumber evidence="6 15">2.7.7.12</ecNumber>
    </recommendedName>
</protein>
<dbReference type="Pfam" id="PF01087">
    <property type="entry name" value="GalP_UDP_transf"/>
    <property type="match status" value="1"/>
</dbReference>
<comment type="cofactor">
    <cofactor evidence="2">
        <name>Zn(2+)</name>
        <dbReference type="ChEBI" id="CHEBI:29105"/>
    </cofactor>
</comment>
<evidence type="ECO:0000256" key="3">
    <source>
        <dbReference type="ARBA" id="ARBA00004947"/>
    </source>
</evidence>
<dbReference type="FunFam" id="3.30.428.10:FF:000009">
    <property type="entry name" value="Galactose-1-phosphate uridylyltransferase"/>
    <property type="match status" value="1"/>
</dbReference>
<dbReference type="SUPFAM" id="SSF54197">
    <property type="entry name" value="HIT-like"/>
    <property type="match status" value="2"/>
</dbReference>
<dbReference type="Pfam" id="PF01565">
    <property type="entry name" value="FAD_binding_4"/>
    <property type="match status" value="1"/>
</dbReference>
<dbReference type="EC" id="2.7.7.12" evidence="6 15"/>
<keyword evidence="9 15" id="KW-0548">Nucleotidyltransferase</keyword>
<evidence type="ECO:0000256" key="11">
    <source>
        <dbReference type="ARBA" id="ARBA00022833"/>
    </source>
</evidence>
<dbReference type="Pfam" id="PF02744">
    <property type="entry name" value="GalP_UDP_tr_C"/>
    <property type="match status" value="1"/>
</dbReference>
<organism evidence="17 18">
    <name type="scientific">Talaromyces stipitatus (strain ATCC 10500 / CBS 375.48 / QM 6759 / NRRL 1006)</name>
    <name type="common">Penicillium stipitatum</name>
    <dbReference type="NCBI Taxonomy" id="441959"/>
    <lineage>
        <taxon>Eukaryota</taxon>
        <taxon>Fungi</taxon>
        <taxon>Dikarya</taxon>
        <taxon>Ascomycota</taxon>
        <taxon>Pezizomycotina</taxon>
        <taxon>Eurotiomycetes</taxon>
        <taxon>Eurotiomycetidae</taxon>
        <taxon>Eurotiales</taxon>
        <taxon>Trichocomaceae</taxon>
        <taxon>Talaromyces</taxon>
        <taxon>Talaromyces sect. Talaromyces</taxon>
    </lineage>
</organism>
<dbReference type="InParanoid" id="B8M3U2"/>
<dbReference type="PROSITE" id="PS51387">
    <property type="entry name" value="FAD_PCMH"/>
    <property type="match status" value="1"/>
</dbReference>
<dbReference type="GO" id="GO:0071949">
    <property type="term" value="F:FAD binding"/>
    <property type="evidence" value="ECO:0007669"/>
    <property type="project" value="InterPro"/>
</dbReference>
<proteinExistence type="inferred from homology"/>
<keyword evidence="14 15" id="KW-0119">Carbohydrate metabolism</keyword>
<comment type="pathway">
    <text evidence="3 15">Carbohydrate metabolism; galactose metabolism.</text>
</comment>
<dbReference type="EMBL" id="EQ962654">
    <property type="protein sequence ID" value="EED20685.1"/>
    <property type="molecule type" value="Genomic_DNA"/>
</dbReference>
<gene>
    <name evidence="17" type="ORF">TSTA_038900</name>
</gene>
<dbReference type="STRING" id="441959.B8M3U2"/>